<sequence>MKELLLALTVLSSFVAYSQSVLTRGEVWDFEIGDEFHYSFNNYPGTMVERNTIIDKHFSQNNDTIFYTQSESNYSNGPDGNGGTAHYYSYDTTNYYITNLNNPISQFGGSFEIYDEYLDSTYFYFPDTIIDYDVNLCNLEINGYDSYPPVFESNHIIRLSGRGVGTVWTYHYDPSSPFPYLEDRKLYYYKKGNFTCGTLNTVSIDLNEMPNTEIKVYPLPANQQVNIDFGALELVLDFQLIDLNGKLIPIEMNKDFNTIYSFSSKDIPNGIYFIHASTKNTSFKRKVIITH</sequence>
<keyword evidence="1" id="KW-0732">Signal</keyword>
<evidence type="ECO:0000313" key="3">
    <source>
        <dbReference type="EMBL" id="RYM34629.1"/>
    </source>
</evidence>
<dbReference type="EMBL" id="SETE01000002">
    <property type="protein sequence ID" value="RYM34629.1"/>
    <property type="molecule type" value="Genomic_DNA"/>
</dbReference>
<evidence type="ECO:0000313" key="4">
    <source>
        <dbReference type="Proteomes" id="UP000293952"/>
    </source>
</evidence>
<dbReference type="AlphaFoldDB" id="A0A4Q4KRJ5"/>
<dbReference type="RefSeq" id="WP_130092638.1">
    <property type="nucleotide sequence ID" value="NZ_SETE01000002.1"/>
</dbReference>
<dbReference type="OrthoDB" id="9779968at2"/>
<gene>
    <name evidence="3" type="ORF">ERX46_04445</name>
</gene>
<feature type="domain" description="Secretion system C-terminal sorting" evidence="2">
    <location>
        <begin position="216"/>
        <end position="289"/>
    </location>
</feature>
<protein>
    <submittedName>
        <fullName evidence="3">T9SS type A sorting domain-containing protein</fullName>
    </submittedName>
</protein>
<dbReference type="Proteomes" id="UP000293952">
    <property type="component" value="Unassembled WGS sequence"/>
</dbReference>
<comment type="caution">
    <text evidence="3">The sequence shown here is derived from an EMBL/GenBank/DDBJ whole genome shotgun (WGS) entry which is preliminary data.</text>
</comment>
<name>A0A4Q4KRJ5_9FLAO</name>
<organism evidence="3 4">
    <name type="scientific">Brumimicrobium glaciale</name>
    <dbReference type="NCBI Taxonomy" id="200475"/>
    <lineage>
        <taxon>Bacteria</taxon>
        <taxon>Pseudomonadati</taxon>
        <taxon>Bacteroidota</taxon>
        <taxon>Flavobacteriia</taxon>
        <taxon>Flavobacteriales</taxon>
        <taxon>Crocinitomicaceae</taxon>
        <taxon>Brumimicrobium</taxon>
    </lineage>
</organism>
<evidence type="ECO:0000259" key="2">
    <source>
        <dbReference type="Pfam" id="PF18962"/>
    </source>
</evidence>
<keyword evidence="4" id="KW-1185">Reference proteome</keyword>
<proteinExistence type="predicted"/>
<dbReference type="InterPro" id="IPR026444">
    <property type="entry name" value="Secre_tail"/>
</dbReference>
<evidence type="ECO:0000256" key="1">
    <source>
        <dbReference type="ARBA" id="ARBA00022729"/>
    </source>
</evidence>
<dbReference type="Pfam" id="PF18962">
    <property type="entry name" value="Por_Secre_tail"/>
    <property type="match status" value="1"/>
</dbReference>
<reference evidence="3 4" key="1">
    <citation type="submission" date="2019-02" db="EMBL/GenBank/DDBJ databases">
        <title>Genome sequence of the sea-ice species Brumimicrobium glaciale.</title>
        <authorList>
            <person name="Bowman J.P."/>
        </authorList>
    </citation>
    <scope>NUCLEOTIDE SEQUENCE [LARGE SCALE GENOMIC DNA]</scope>
    <source>
        <strain evidence="3 4">IC156</strain>
    </source>
</reference>
<accession>A0A4Q4KRJ5</accession>
<dbReference type="NCBIfam" id="TIGR04183">
    <property type="entry name" value="Por_Secre_tail"/>
    <property type="match status" value="1"/>
</dbReference>